<dbReference type="InterPro" id="IPR016177">
    <property type="entry name" value="DNA-bd_dom_sf"/>
</dbReference>
<evidence type="ECO:0000259" key="9">
    <source>
        <dbReference type="PROSITE" id="PS51032"/>
    </source>
</evidence>
<evidence type="ECO:0000256" key="3">
    <source>
        <dbReference type="ARBA" id="ARBA00022821"/>
    </source>
</evidence>
<keyword evidence="2" id="KW-0936">Ethylene signaling pathway</keyword>
<evidence type="ECO:0000256" key="7">
    <source>
        <dbReference type="ARBA" id="ARBA00023242"/>
    </source>
</evidence>
<dbReference type="GO" id="GO:0003677">
    <property type="term" value="F:DNA binding"/>
    <property type="evidence" value="ECO:0007669"/>
    <property type="project" value="UniProtKB-KW"/>
</dbReference>
<accession>A0A8S0PNY9</accession>
<dbReference type="PANTHER" id="PTHR31677:SF49">
    <property type="entry name" value="ETHYLENE-RESPONSIVE TRANSCRIPTION FACTOR ERF086"/>
    <property type="match status" value="1"/>
</dbReference>
<evidence type="ECO:0000256" key="5">
    <source>
        <dbReference type="ARBA" id="ARBA00023125"/>
    </source>
</evidence>
<evidence type="ECO:0000256" key="4">
    <source>
        <dbReference type="ARBA" id="ARBA00023015"/>
    </source>
</evidence>
<gene>
    <name evidence="10" type="ORF">OLEA9_A116298</name>
</gene>
<keyword evidence="3" id="KW-0611">Plant defense</keyword>
<feature type="domain" description="AP2/ERF" evidence="9">
    <location>
        <begin position="49"/>
        <end position="106"/>
    </location>
</feature>
<dbReference type="PROSITE" id="PS51032">
    <property type="entry name" value="AP2_ERF"/>
    <property type="match status" value="1"/>
</dbReference>
<comment type="subcellular location">
    <subcellularLocation>
        <location evidence="1">Nucleus</location>
    </subcellularLocation>
</comment>
<dbReference type="InterPro" id="IPR001471">
    <property type="entry name" value="AP2/ERF_dom"/>
</dbReference>
<dbReference type="Pfam" id="PF00847">
    <property type="entry name" value="AP2"/>
    <property type="match status" value="1"/>
</dbReference>
<dbReference type="SUPFAM" id="SSF54171">
    <property type="entry name" value="DNA-binding domain"/>
    <property type="match status" value="1"/>
</dbReference>
<keyword evidence="6" id="KW-0804">Transcription</keyword>
<evidence type="ECO:0000313" key="10">
    <source>
        <dbReference type="EMBL" id="CAA2954481.1"/>
    </source>
</evidence>
<dbReference type="AlphaFoldDB" id="A0A8S0PNY9"/>
<dbReference type="EMBL" id="CACTIH010000116">
    <property type="protein sequence ID" value="CAA2954481.1"/>
    <property type="molecule type" value="Genomic_DNA"/>
</dbReference>
<evidence type="ECO:0000256" key="8">
    <source>
        <dbReference type="SAM" id="MobiDB-lite"/>
    </source>
</evidence>
<dbReference type="GO" id="GO:0005634">
    <property type="term" value="C:nucleus"/>
    <property type="evidence" value="ECO:0007669"/>
    <property type="project" value="UniProtKB-SubCell"/>
</dbReference>
<keyword evidence="4" id="KW-0805">Transcription regulation</keyword>
<evidence type="ECO:0000256" key="2">
    <source>
        <dbReference type="ARBA" id="ARBA00022745"/>
    </source>
</evidence>
<dbReference type="Gramene" id="OE9A116298T1">
    <property type="protein sequence ID" value="OE9A116298C1"/>
    <property type="gene ID" value="OE9A116298"/>
</dbReference>
<sequence>MSNPKPSEKPLNLFEPILTDTGFTFLQRNTSVAQPSERRGRKKQAEPGRFLGVRRRPWGRYAAEIRDPTTKERHWLGTFDTAQEAALAYDRAALSMKGTQARTNFVYSDQTTTFHSLLTPNYDLRIQAFSHPPPQFSTATEPKRSSSCSLQPDIMPRKDQKSTVQSENDTCCHDQSSYGSSPNDDHNLFLSTTDTNSGYLDCIVPNNCLKPYSATDKINGDTSNDHKFCSNLSFSENHVTFYENNPLFLDSTSVATVGWNPENPGNHYYSDDFVDRFWPDGDRESRDLSSCELSDMMNYPLVVENGCMGELNPIISENPSFEMLVAPACSSTSAAACCSSLYPCFDDAVDLGFFLF</sequence>
<dbReference type="CDD" id="cd00018">
    <property type="entry name" value="AP2"/>
    <property type="match status" value="1"/>
</dbReference>
<feature type="compositionally biased region" description="Polar residues" evidence="8">
    <location>
        <begin position="162"/>
        <end position="182"/>
    </location>
</feature>
<evidence type="ECO:0000256" key="6">
    <source>
        <dbReference type="ARBA" id="ARBA00023163"/>
    </source>
</evidence>
<dbReference type="Proteomes" id="UP000594638">
    <property type="component" value="Unassembled WGS sequence"/>
</dbReference>
<keyword evidence="7" id="KW-0539">Nucleus</keyword>
<dbReference type="InterPro" id="IPR036955">
    <property type="entry name" value="AP2/ERF_dom_sf"/>
</dbReference>
<organism evidence="10 11">
    <name type="scientific">Olea europaea subsp. europaea</name>
    <dbReference type="NCBI Taxonomy" id="158383"/>
    <lineage>
        <taxon>Eukaryota</taxon>
        <taxon>Viridiplantae</taxon>
        <taxon>Streptophyta</taxon>
        <taxon>Embryophyta</taxon>
        <taxon>Tracheophyta</taxon>
        <taxon>Spermatophyta</taxon>
        <taxon>Magnoliopsida</taxon>
        <taxon>eudicotyledons</taxon>
        <taxon>Gunneridae</taxon>
        <taxon>Pentapetalae</taxon>
        <taxon>asterids</taxon>
        <taxon>lamiids</taxon>
        <taxon>Lamiales</taxon>
        <taxon>Oleaceae</taxon>
        <taxon>Oleeae</taxon>
        <taxon>Olea</taxon>
    </lineage>
</organism>
<dbReference type="GO" id="GO:0006952">
    <property type="term" value="P:defense response"/>
    <property type="evidence" value="ECO:0007669"/>
    <property type="project" value="UniProtKB-KW"/>
</dbReference>
<comment type="caution">
    <text evidence="10">The sequence shown here is derived from an EMBL/GenBank/DDBJ whole genome shotgun (WGS) entry which is preliminary data.</text>
</comment>
<dbReference type="GO" id="GO:0003700">
    <property type="term" value="F:DNA-binding transcription factor activity"/>
    <property type="evidence" value="ECO:0007669"/>
    <property type="project" value="InterPro"/>
</dbReference>
<protein>
    <submittedName>
        <fullName evidence="10">Ethylene-responsive transcription factor ERF086</fullName>
    </submittedName>
</protein>
<evidence type="ECO:0000256" key="1">
    <source>
        <dbReference type="ARBA" id="ARBA00004123"/>
    </source>
</evidence>
<evidence type="ECO:0000313" key="11">
    <source>
        <dbReference type="Proteomes" id="UP000594638"/>
    </source>
</evidence>
<keyword evidence="5" id="KW-0238">DNA-binding</keyword>
<dbReference type="GO" id="GO:0009873">
    <property type="term" value="P:ethylene-activated signaling pathway"/>
    <property type="evidence" value="ECO:0007669"/>
    <property type="project" value="UniProtKB-KW"/>
</dbReference>
<dbReference type="OrthoDB" id="1937505at2759"/>
<dbReference type="PANTHER" id="PTHR31677">
    <property type="entry name" value="AP2 DOMAIN CLASS TRANSCRIPTION FACTOR"/>
    <property type="match status" value="1"/>
</dbReference>
<dbReference type="FunFam" id="3.30.730.10:FF:000001">
    <property type="entry name" value="Ethylene-responsive transcription factor 2"/>
    <property type="match status" value="1"/>
</dbReference>
<dbReference type="SMART" id="SM00380">
    <property type="entry name" value="AP2"/>
    <property type="match status" value="1"/>
</dbReference>
<reference evidence="10 11" key="1">
    <citation type="submission" date="2019-12" db="EMBL/GenBank/DDBJ databases">
        <authorList>
            <person name="Alioto T."/>
            <person name="Alioto T."/>
            <person name="Gomez Garrido J."/>
        </authorList>
    </citation>
    <scope>NUCLEOTIDE SEQUENCE [LARGE SCALE GENOMIC DNA]</scope>
</reference>
<dbReference type="PRINTS" id="PR00367">
    <property type="entry name" value="ETHRSPELEMNT"/>
</dbReference>
<feature type="region of interest" description="Disordered" evidence="8">
    <location>
        <begin position="129"/>
        <end position="185"/>
    </location>
</feature>
<proteinExistence type="predicted"/>
<feature type="compositionally biased region" description="Polar residues" evidence="8">
    <location>
        <begin position="136"/>
        <end position="150"/>
    </location>
</feature>
<dbReference type="Gene3D" id="3.30.730.10">
    <property type="entry name" value="AP2/ERF domain"/>
    <property type="match status" value="1"/>
</dbReference>
<name>A0A8S0PNY9_OLEEU</name>
<keyword evidence="11" id="KW-1185">Reference proteome</keyword>